<feature type="region of interest" description="Disordered" evidence="1">
    <location>
        <begin position="156"/>
        <end position="191"/>
    </location>
</feature>
<feature type="non-terminal residue" evidence="2">
    <location>
        <position position="1"/>
    </location>
</feature>
<dbReference type="Proteomes" id="UP000257109">
    <property type="component" value="Unassembled WGS sequence"/>
</dbReference>
<dbReference type="PANTHER" id="PTHR35046">
    <property type="entry name" value="ZINC KNUCKLE (CCHC-TYPE) FAMILY PROTEIN"/>
    <property type="match status" value="1"/>
</dbReference>
<organism evidence="2 3">
    <name type="scientific">Mucuna pruriens</name>
    <name type="common">Velvet bean</name>
    <name type="synonym">Dolichos pruriens</name>
    <dbReference type="NCBI Taxonomy" id="157652"/>
    <lineage>
        <taxon>Eukaryota</taxon>
        <taxon>Viridiplantae</taxon>
        <taxon>Streptophyta</taxon>
        <taxon>Embryophyta</taxon>
        <taxon>Tracheophyta</taxon>
        <taxon>Spermatophyta</taxon>
        <taxon>Magnoliopsida</taxon>
        <taxon>eudicotyledons</taxon>
        <taxon>Gunneridae</taxon>
        <taxon>Pentapetalae</taxon>
        <taxon>rosids</taxon>
        <taxon>fabids</taxon>
        <taxon>Fabales</taxon>
        <taxon>Fabaceae</taxon>
        <taxon>Papilionoideae</taxon>
        <taxon>50 kb inversion clade</taxon>
        <taxon>NPAAA clade</taxon>
        <taxon>indigoferoid/millettioid clade</taxon>
        <taxon>Phaseoleae</taxon>
        <taxon>Mucuna</taxon>
    </lineage>
</organism>
<comment type="caution">
    <text evidence="2">The sequence shown here is derived from an EMBL/GenBank/DDBJ whole genome shotgun (WGS) entry which is preliminary data.</text>
</comment>
<evidence type="ECO:0000313" key="3">
    <source>
        <dbReference type="Proteomes" id="UP000257109"/>
    </source>
</evidence>
<reference evidence="2" key="1">
    <citation type="submission" date="2018-05" db="EMBL/GenBank/DDBJ databases">
        <title>Draft genome of Mucuna pruriens seed.</title>
        <authorList>
            <person name="Nnadi N.E."/>
            <person name="Vos R."/>
            <person name="Hasami M.H."/>
            <person name="Devisetty U.K."/>
            <person name="Aguiy J.C."/>
        </authorList>
    </citation>
    <scope>NUCLEOTIDE SEQUENCE [LARGE SCALE GENOMIC DNA]</scope>
    <source>
        <strain evidence="2">JCA_2017</strain>
    </source>
</reference>
<evidence type="ECO:0000256" key="1">
    <source>
        <dbReference type="SAM" id="MobiDB-lite"/>
    </source>
</evidence>
<evidence type="ECO:0000313" key="2">
    <source>
        <dbReference type="EMBL" id="RDY04766.1"/>
    </source>
</evidence>
<dbReference type="EMBL" id="QJKJ01002018">
    <property type="protein sequence ID" value="RDY04766.1"/>
    <property type="molecule type" value="Genomic_DNA"/>
</dbReference>
<gene>
    <name evidence="2" type="ORF">CR513_11475</name>
</gene>
<dbReference type="PANTHER" id="PTHR35046:SF9">
    <property type="entry name" value="RNA-DIRECTED DNA POLYMERASE"/>
    <property type="match status" value="1"/>
</dbReference>
<dbReference type="AlphaFoldDB" id="A0A371HPP2"/>
<keyword evidence="3" id="KW-1185">Reference proteome</keyword>
<name>A0A371HPP2_MUCPR</name>
<feature type="region of interest" description="Disordered" evidence="1">
    <location>
        <begin position="64"/>
        <end position="85"/>
    </location>
</feature>
<accession>A0A371HPP2</accession>
<sequence length="331" mass="37763">MHVGHLLLGRPWQFDRKVTHDGYKNRYTLTMNKRIIVLTPLKPVEAYSDQIRISRECKLKEEQLSIQDKEGKESMSENKQKKEKHEIECNEEKSKKMSAFVKKKEVESALLAKEKVFVLLYKDVYFTNEFHSSFPCEADSLLQEFTNVFPDEVPHGLPPLREGGNDRNSTEKDKDYLHDIGGPMTKSKTKMRKQSLQGLSLGIKESLKQSESEAAPKWIGFQHGACLDSIGSDGKGSRSEWCYDRGLGMEPALKYGDFSLELDGCLDLGLDKWSRPRASLEHGAWMILTRSRLELCHGVDIGDLALGRLRDSTWRLDTELAQDPIRSGQRT</sequence>
<feature type="compositionally biased region" description="Basic and acidic residues" evidence="1">
    <location>
        <begin position="163"/>
        <end position="178"/>
    </location>
</feature>
<protein>
    <submittedName>
        <fullName evidence="2">Uncharacterized protein</fullName>
    </submittedName>
</protein>
<proteinExistence type="predicted"/>